<gene>
    <name evidence="2" type="ORF">PSYJA_46096</name>
</gene>
<reference evidence="2 3" key="1">
    <citation type="journal article" date="2011" name="PLoS Pathog.">
        <title>Dynamic evolution of pathogenicity revealed by sequencing and comparative genomics of 19 Pseudomonas syringae isolates.</title>
        <authorList>
            <person name="Baltrus D.A."/>
            <person name="Nishimura M.T."/>
            <person name="Romanchuk A."/>
            <person name="Chang J.H."/>
            <person name="Mukhtar M.S."/>
            <person name="Cherkis K."/>
            <person name="Roach J."/>
            <person name="Grant S.R."/>
            <person name="Jones C.D."/>
            <person name="Dangl J.L."/>
        </authorList>
    </citation>
    <scope>NUCLEOTIDE SEQUENCE [LARGE SCALE GENOMIC DNA]</scope>
    <source>
        <strain evidence="3">M301072PT</strain>
    </source>
</reference>
<evidence type="ECO:0000313" key="3">
    <source>
        <dbReference type="Proteomes" id="UP000004471"/>
    </source>
</evidence>
<feature type="non-terminal residue" evidence="2">
    <location>
        <position position="1"/>
    </location>
</feature>
<dbReference type="EMBL" id="AEAH01004359">
    <property type="protein sequence ID" value="EGH36042.1"/>
    <property type="molecule type" value="Genomic_DNA"/>
</dbReference>
<accession>F3G0Q0</accession>
<name>F3G0Q0_PSESX</name>
<feature type="compositionally biased region" description="Basic and acidic residues" evidence="1">
    <location>
        <begin position="16"/>
        <end position="35"/>
    </location>
</feature>
<dbReference type="Proteomes" id="UP000004471">
    <property type="component" value="Unassembled WGS sequence"/>
</dbReference>
<dbReference type="AlphaFoldDB" id="F3G0Q0"/>
<evidence type="ECO:0000256" key="1">
    <source>
        <dbReference type="SAM" id="MobiDB-lite"/>
    </source>
</evidence>
<feature type="non-terminal residue" evidence="2">
    <location>
        <position position="35"/>
    </location>
</feature>
<feature type="region of interest" description="Disordered" evidence="1">
    <location>
        <begin position="1"/>
        <end position="35"/>
    </location>
</feature>
<proteinExistence type="predicted"/>
<protein>
    <submittedName>
        <fullName evidence="2">Uncharacterized protein</fullName>
    </submittedName>
</protein>
<organism evidence="2 3">
    <name type="scientific">Pseudomonas syringae pv. japonica str. M301072</name>
    <dbReference type="NCBI Taxonomy" id="629262"/>
    <lineage>
        <taxon>Bacteria</taxon>
        <taxon>Pseudomonadati</taxon>
        <taxon>Pseudomonadota</taxon>
        <taxon>Gammaproteobacteria</taxon>
        <taxon>Pseudomonadales</taxon>
        <taxon>Pseudomonadaceae</taxon>
        <taxon>Pseudomonas</taxon>
        <taxon>Pseudomonas syringae</taxon>
    </lineage>
</organism>
<comment type="caution">
    <text evidence="2">The sequence shown here is derived from an EMBL/GenBank/DDBJ whole genome shotgun (WGS) entry which is preliminary data.</text>
</comment>
<evidence type="ECO:0000313" key="2">
    <source>
        <dbReference type="EMBL" id="EGH36042.1"/>
    </source>
</evidence>
<sequence length="35" mass="4010">PPPAAWPMIGKTMNSKVDDTPHLIRQRDQHEVNTQ</sequence>